<dbReference type="GO" id="GO:0005886">
    <property type="term" value="C:plasma membrane"/>
    <property type="evidence" value="ECO:0007669"/>
    <property type="project" value="UniProtKB-SubCell"/>
</dbReference>
<dbReference type="OrthoDB" id="9771737at2"/>
<dbReference type="PRINTS" id="PR01036">
    <property type="entry name" value="TCRTETB"/>
</dbReference>
<evidence type="ECO:0000256" key="9">
    <source>
        <dbReference type="SAM" id="Phobius"/>
    </source>
</evidence>
<dbReference type="AlphaFoldDB" id="A0A2S6NER6"/>
<dbReference type="CDD" id="cd17503">
    <property type="entry name" value="MFS_LmrB_MDR_like"/>
    <property type="match status" value="1"/>
</dbReference>
<dbReference type="Pfam" id="PF07690">
    <property type="entry name" value="MFS_1"/>
    <property type="match status" value="1"/>
</dbReference>
<dbReference type="Gene3D" id="1.20.1250.20">
    <property type="entry name" value="MFS general substrate transporter like domains"/>
    <property type="match status" value="1"/>
</dbReference>
<name>A0A2S6NER6_RHOGL</name>
<keyword evidence="4" id="KW-1003">Cell membrane</keyword>
<evidence type="ECO:0000256" key="4">
    <source>
        <dbReference type="ARBA" id="ARBA00022475"/>
    </source>
</evidence>
<feature type="transmembrane region" description="Helical" evidence="9">
    <location>
        <begin position="418"/>
        <end position="435"/>
    </location>
</feature>
<dbReference type="GO" id="GO:0022857">
    <property type="term" value="F:transmembrane transporter activity"/>
    <property type="evidence" value="ECO:0007669"/>
    <property type="project" value="InterPro"/>
</dbReference>
<dbReference type="InterPro" id="IPR020846">
    <property type="entry name" value="MFS_dom"/>
</dbReference>
<evidence type="ECO:0000313" key="12">
    <source>
        <dbReference type="Proteomes" id="UP000239724"/>
    </source>
</evidence>
<feature type="transmembrane region" description="Helical" evidence="9">
    <location>
        <begin position="277"/>
        <end position="298"/>
    </location>
</feature>
<feature type="transmembrane region" description="Helical" evidence="9">
    <location>
        <begin position="246"/>
        <end position="265"/>
    </location>
</feature>
<feature type="transmembrane region" description="Helical" evidence="9">
    <location>
        <begin position="310"/>
        <end position="330"/>
    </location>
</feature>
<feature type="transmembrane region" description="Helical" evidence="9">
    <location>
        <begin position="204"/>
        <end position="226"/>
    </location>
</feature>
<feature type="transmembrane region" description="Helical" evidence="9">
    <location>
        <begin position="51"/>
        <end position="74"/>
    </location>
</feature>
<keyword evidence="3" id="KW-0813">Transport</keyword>
<keyword evidence="12" id="KW-1185">Reference proteome</keyword>
<dbReference type="InterPro" id="IPR011701">
    <property type="entry name" value="MFS"/>
</dbReference>
<keyword evidence="5 9" id="KW-0812">Transmembrane</keyword>
<evidence type="ECO:0000313" key="11">
    <source>
        <dbReference type="EMBL" id="PPQ33087.1"/>
    </source>
</evidence>
<protein>
    <submittedName>
        <fullName evidence="11">MFS transporter</fullName>
    </submittedName>
</protein>
<comment type="similarity">
    <text evidence="2">Belongs to the major facilitator superfamily. EmrB family.</text>
</comment>
<gene>
    <name evidence="11" type="ORF">CCS01_14980</name>
</gene>
<proteinExistence type="inferred from homology"/>
<evidence type="ECO:0000256" key="5">
    <source>
        <dbReference type="ARBA" id="ARBA00022692"/>
    </source>
</evidence>
<keyword evidence="7 9" id="KW-0472">Membrane</keyword>
<keyword evidence="6 9" id="KW-1133">Transmembrane helix</keyword>
<evidence type="ECO:0000256" key="1">
    <source>
        <dbReference type="ARBA" id="ARBA00004651"/>
    </source>
</evidence>
<feature type="transmembrane region" description="Helical" evidence="9">
    <location>
        <begin position="177"/>
        <end position="198"/>
    </location>
</feature>
<feature type="region of interest" description="Disordered" evidence="8">
    <location>
        <begin position="1"/>
        <end position="26"/>
    </location>
</feature>
<feature type="transmembrane region" description="Helical" evidence="9">
    <location>
        <begin position="350"/>
        <end position="369"/>
    </location>
</feature>
<dbReference type="Gene3D" id="1.20.1720.10">
    <property type="entry name" value="Multidrug resistance protein D"/>
    <property type="match status" value="1"/>
</dbReference>
<reference evidence="11 12" key="1">
    <citation type="journal article" date="2018" name="Arch. Microbiol.">
        <title>New insights into the metabolic potential of the phototrophic purple bacterium Rhodopila globiformis DSM 161(T) from its draft genome sequence and evidence for a vanadium-dependent nitrogenase.</title>
        <authorList>
            <person name="Imhoff J.F."/>
            <person name="Rahn T."/>
            <person name="Kunzel S."/>
            <person name="Neulinger S.C."/>
        </authorList>
    </citation>
    <scope>NUCLEOTIDE SEQUENCE [LARGE SCALE GENOMIC DNA]</scope>
    <source>
        <strain evidence="11 12">DSM 161</strain>
    </source>
</reference>
<dbReference type="PANTHER" id="PTHR42718">
    <property type="entry name" value="MAJOR FACILITATOR SUPERFAMILY MULTIDRUG TRANSPORTER MFSC"/>
    <property type="match status" value="1"/>
</dbReference>
<accession>A0A2S6NER6</accession>
<evidence type="ECO:0000256" key="8">
    <source>
        <dbReference type="SAM" id="MobiDB-lite"/>
    </source>
</evidence>
<dbReference type="InterPro" id="IPR004638">
    <property type="entry name" value="EmrB-like"/>
</dbReference>
<dbReference type="InterPro" id="IPR036259">
    <property type="entry name" value="MFS_trans_sf"/>
</dbReference>
<sequence length="541" mass="58298">MAGTAPGHDGERGDTPGYDEGGEDRAPCSAMVAPARPYLPRSAAGDRNPWLIAWVVSIATFMEVLDITIANVALRHIAGTLAADQDESTWILTSYLVSNAIVLPISGWLANVLGRKRFYMICVGLFTASSLMCAMSTSLSMMVVARVLQGAGGGGMAPTEQSIFADTFPPEKRAQAFALYGLTVVSAPAVGPVLGGWLTDNLSWHWVFLINLPIGLLSLVLVGWLVTEPEALRRDRRALLDQGLNVDVFGFALVVLGFGALQIVLDRFELDDGFASHFITTMSVISGLSLATLVAWEIRHPQPVVNIRLLRFRSLGICCGLMFLVGFLLISTTQLLPQLSQSLMGYDATTAGMTLGFGGVASFFLMPVVGVVTGRLVQPKWLILMATLGVSWSMLHATRLDLDVSFWTMSFTRMSQVMWMPFLFIPISAVSYVGLPPASNNEASALINLMRNLGGSFGVSFVTNLLEERSQLHHARLAEHITAYNGFGWNTPLAPVDAMVQAQAFIMSYLDAFWLLGLLALVVAPVALLLPQAPNGAPAGH</sequence>
<evidence type="ECO:0000256" key="3">
    <source>
        <dbReference type="ARBA" id="ARBA00022448"/>
    </source>
</evidence>
<evidence type="ECO:0000256" key="7">
    <source>
        <dbReference type="ARBA" id="ARBA00023136"/>
    </source>
</evidence>
<comment type="subcellular location">
    <subcellularLocation>
        <location evidence="1">Cell membrane</location>
        <topology evidence="1">Multi-pass membrane protein</topology>
    </subcellularLocation>
</comment>
<feature type="transmembrane region" description="Helical" evidence="9">
    <location>
        <begin position="95"/>
        <end position="112"/>
    </location>
</feature>
<dbReference type="SUPFAM" id="SSF103473">
    <property type="entry name" value="MFS general substrate transporter"/>
    <property type="match status" value="1"/>
</dbReference>
<comment type="caution">
    <text evidence="11">The sequence shown here is derived from an EMBL/GenBank/DDBJ whole genome shotgun (WGS) entry which is preliminary data.</text>
</comment>
<evidence type="ECO:0000259" key="10">
    <source>
        <dbReference type="PROSITE" id="PS50850"/>
    </source>
</evidence>
<dbReference type="PROSITE" id="PS50850">
    <property type="entry name" value="MFS"/>
    <property type="match status" value="1"/>
</dbReference>
<organism evidence="11 12">
    <name type="scientific">Rhodopila globiformis</name>
    <name type="common">Rhodopseudomonas globiformis</name>
    <dbReference type="NCBI Taxonomy" id="1071"/>
    <lineage>
        <taxon>Bacteria</taxon>
        <taxon>Pseudomonadati</taxon>
        <taxon>Pseudomonadota</taxon>
        <taxon>Alphaproteobacteria</taxon>
        <taxon>Acetobacterales</taxon>
        <taxon>Acetobacteraceae</taxon>
        <taxon>Rhodopila</taxon>
    </lineage>
</organism>
<dbReference type="NCBIfam" id="TIGR00711">
    <property type="entry name" value="efflux_EmrB"/>
    <property type="match status" value="1"/>
</dbReference>
<feature type="transmembrane region" description="Helical" evidence="9">
    <location>
        <begin position="509"/>
        <end position="530"/>
    </location>
</feature>
<evidence type="ECO:0000256" key="6">
    <source>
        <dbReference type="ARBA" id="ARBA00022989"/>
    </source>
</evidence>
<feature type="transmembrane region" description="Helical" evidence="9">
    <location>
        <begin position="381"/>
        <end position="398"/>
    </location>
</feature>
<dbReference type="EMBL" id="NHRY01000155">
    <property type="protein sequence ID" value="PPQ33087.1"/>
    <property type="molecule type" value="Genomic_DNA"/>
</dbReference>
<feature type="domain" description="Major facilitator superfamily (MFS) profile" evidence="10">
    <location>
        <begin position="52"/>
        <end position="535"/>
    </location>
</feature>
<evidence type="ECO:0000256" key="2">
    <source>
        <dbReference type="ARBA" id="ARBA00008537"/>
    </source>
</evidence>
<dbReference type="Proteomes" id="UP000239724">
    <property type="component" value="Unassembled WGS sequence"/>
</dbReference>
<dbReference type="PANTHER" id="PTHR42718:SF9">
    <property type="entry name" value="MAJOR FACILITATOR SUPERFAMILY MULTIDRUG TRANSPORTER MFSC"/>
    <property type="match status" value="1"/>
</dbReference>